<proteinExistence type="inferred from homology"/>
<dbReference type="STRING" id="1137138.A0A067NSA0"/>
<dbReference type="PROSITE" id="PS01032">
    <property type="entry name" value="PPM_1"/>
    <property type="match status" value="1"/>
</dbReference>
<keyword evidence="1" id="KW-0479">Metal-binding</keyword>
<dbReference type="InterPro" id="IPR000222">
    <property type="entry name" value="PP2C_BS"/>
</dbReference>
<keyword evidence="3 4" id="KW-0904">Protein phosphatase</keyword>
<gene>
    <name evidence="6" type="ORF">PLEOSDRAFT_1035523</name>
</gene>
<organism evidence="6 7">
    <name type="scientific">Pleurotus ostreatus (strain PC15)</name>
    <name type="common">Oyster mushroom</name>
    <dbReference type="NCBI Taxonomy" id="1137138"/>
    <lineage>
        <taxon>Eukaryota</taxon>
        <taxon>Fungi</taxon>
        <taxon>Dikarya</taxon>
        <taxon>Basidiomycota</taxon>
        <taxon>Agaricomycotina</taxon>
        <taxon>Agaricomycetes</taxon>
        <taxon>Agaricomycetidae</taxon>
        <taxon>Agaricales</taxon>
        <taxon>Pleurotineae</taxon>
        <taxon>Pleurotaceae</taxon>
        <taxon>Pleurotus</taxon>
    </lineage>
</organism>
<accession>A0A067NSA0</accession>
<protein>
    <recommendedName>
        <fullName evidence="5">PPM-type phosphatase domain-containing protein</fullName>
    </recommendedName>
</protein>
<dbReference type="FunCoup" id="A0A067NSA0">
    <property type="interactions" value="40"/>
</dbReference>
<dbReference type="GO" id="GO:0046872">
    <property type="term" value="F:metal ion binding"/>
    <property type="evidence" value="ECO:0007669"/>
    <property type="project" value="UniProtKB-KW"/>
</dbReference>
<dbReference type="GO" id="GO:0004722">
    <property type="term" value="F:protein serine/threonine phosphatase activity"/>
    <property type="evidence" value="ECO:0007669"/>
    <property type="project" value="InterPro"/>
</dbReference>
<dbReference type="Pfam" id="PF00481">
    <property type="entry name" value="PP2C"/>
    <property type="match status" value="1"/>
</dbReference>
<keyword evidence="2 4" id="KW-0378">Hydrolase</keyword>
<dbReference type="InterPro" id="IPR036457">
    <property type="entry name" value="PPM-type-like_dom_sf"/>
</dbReference>
<dbReference type="InParanoid" id="A0A067NSA0"/>
<dbReference type="SMART" id="SM00332">
    <property type="entry name" value="PP2Cc"/>
    <property type="match status" value="1"/>
</dbReference>
<reference evidence="7" key="1">
    <citation type="journal article" date="2014" name="Proc. Natl. Acad. Sci. U.S.A.">
        <title>Extensive sampling of basidiomycete genomes demonstrates inadequacy of the white-rot/brown-rot paradigm for wood decay fungi.</title>
        <authorList>
            <person name="Riley R."/>
            <person name="Salamov A.A."/>
            <person name="Brown D.W."/>
            <person name="Nagy L.G."/>
            <person name="Floudas D."/>
            <person name="Held B.W."/>
            <person name="Levasseur A."/>
            <person name="Lombard V."/>
            <person name="Morin E."/>
            <person name="Otillar R."/>
            <person name="Lindquist E.A."/>
            <person name="Sun H."/>
            <person name="LaButti K.M."/>
            <person name="Schmutz J."/>
            <person name="Jabbour D."/>
            <person name="Luo H."/>
            <person name="Baker S.E."/>
            <person name="Pisabarro A.G."/>
            <person name="Walton J.D."/>
            <person name="Blanchette R.A."/>
            <person name="Henrissat B."/>
            <person name="Martin F."/>
            <person name="Cullen D."/>
            <person name="Hibbett D.S."/>
            <person name="Grigoriev I.V."/>
        </authorList>
    </citation>
    <scope>NUCLEOTIDE SEQUENCE [LARGE SCALE GENOMIC DNA]</scope>
    <source>
        <strain evidence="7">PC15</strain>
    </source>
</reference>
<dbReference type="Gene3D" id="3.60.40.10">
    <property type="entry name" value="PPM-type phosphatase domain"/>
    <property type="match status" value="1"/>
</dbReference>
<dbReference type="InterPro" id="IPR001932">
    <property type="entry name" value="PPM-type_phosphatase-like_dom"/>
</dbReference>
<dbReference type="AlphaFoldDB" id="A0A067NSA0"/>
<dbReference type="EMBL" id="KL198006">
    <property type="protein sequence ID" value="KDQ30948.1"/>
    <property type="molecule type" value="Genomic_DNA"/>
</dbReference>
<evidence type="ECO:0000313" key="7">
    <source>
        <dbReference type="Proteomes" id="UP000027073"/>
    </source>
</evidence>
<evidence type="ECO:0000256" key="1">
    <source>
        <dbReference type="ARBA" id="ARBA00022723"/>
    </source>
</evidence>
<dbReference type="PROSITE" id="PS51746">
    <property type="entry name" value="PPM_2"/>
    <property type="match status" value="1"/>
</dbReference>
<evidence type="ECO:0000256" key="4">
    <source>
        <dbReference type="RuleBase" id="RU003465"/>
    </source>
</evidence>
<dbReference type="InterPro" id="IPR015655">
    <property type="entry name" value="PP2C"/>
</dbReference>
<dbReference type="Proteomes" id="UP000027073">
    <property type="component" value="Unassembled WGS sequence"/>
</dbReference>
<evidence type="ECO:0000256" key="3">
    <source>
        <dbReference type="ARBA" id="ARBA00022912"/>
    </source>
</evidence>
<feature type="domain" description="PPM-type phosphatase" evidence="5">
    <location>
        <begin position="71"/>
        <end position="364"/>
    </location>
</feature>
<dbReference type="SUPFAM" id="SSF81606">
    <property type="entry name" value="PP2C-like"/>
    <property type="match status" value="1"/>
</dbReference>
<dbReference type="OrthoDB" id="416093at2759"/>
<dbReference type="PANTHER" id="PTHR47992">
    <property type="entry name" value="PROTEIN PHOSPHATASE"/>
    <property type="match status" value="1"/>
</dbReference>
<evidence type="ECO:0000256" key="2">
    <source>
        <dbReference type="ARBA" id="ARBA00022801"/>
    </source>
</evidence>
<evidence type="ECO:0000259" key="5">
    <source>
        <dbReference type="PROSITE" id="PS51746"/>
    </source>
</evidence>
<comment type="similarity">
    <text evidence="4">Belongs to the PP2C family.</text>
</comment>
<evidence type="ECO:0000313" key="6">
    <source>
        <dbReference type="EMBL" id="KDQ30948.1"/>
    </source>
</evidence>
<dbReference type="CDD" id="cd00143">
    <property type="entry name" value="PP2Cc"/>
    <property type="match status" value="1"/>
</dbReference>
<dbReference type="HOGENOM" id="CLU_021251_1_0_1"/>
<sequence>MFDVLPQVRRYGTFPARAQYTDIVVQGGAMRIPLASPKVIGVANSRGNRGHQEDFYSFATLSLNPEELRISVKKAHAIDWDPSKVGDLYARQVVFVGIYDGHGGSAVSQYLRQELHGLFESVDKSMIPELYTWITKEVGGYFKRYRGGPMTPWIHGVENTSEMDLEARAALAFYEVDKNLSSDPVAQNCGATASLILLHTLDSPAAPFFSAKKTALTVAHCGDTRVLLCSTNGGRVFTMTENHHADSRVESARLRKMMGSALITDSFGESRWMGALANTRSLGDLKYKRFGVTPEPEVRTKLLEGSEWAYIVAVSDGVSSMLSDDEVVDLARGCKDPKTAADRILSFAQELGGGDNATAIVVPLAGWGRITGPDKTKDLREYRLQEAGVCSSWPPIAQRLILTLINPAGSERLRRM</sequence>
<dbReference type="VEuPathDB" id="FungiDB:PLEOSDRAFT_1035523"/>
<name>A0A067NSA0_PLEO1</name>